<comment type="caution">
    <text evidence="2">The sequence shown here is derived from an EMBL/GenBank/DDBJ whole genome shotgun (WGS) entry which is preliminary data.</text>
</comment>
<keyword evidence="1" id="KW-1133">Transmembrane helix</keyword>
<name>A0AAW2J094_SESRA</name>
<evidence type="ECO:0000313" key="2">
    <source>
        <dbReference type="EMBL" id="KAL0288089.1"/>
    </source>
</evidence>
<proteinExistence type="predicted"/>
<keyword evidence="1" id="KW-0812">Transmembrane</keyword>
<reference evidence="2" key="2">
    <citation type="journal article" date="2024" name="Plant">
        <title>Genomic evolution and insights into agronomic trait innovations of Sesamum species.</title>
        <authorList>
            <person name="Miao H."/>
            <person name="Wang L."/>
            <person name="Qu L."/>
            <person name="Liu H."/>
            <person name="Sun Y."/>
            <person name="Le M."/>
            <person name="Wang Q."/>
            <person name="Wei S."/>
            <person name="Zheng Y."/>
            <person name="Lin W."/>
            <person name="Duan Y."/>
            <person name="Cao H."/>
            <person name="Xiong S."/>
            <person name="Wang X."/>
            <person name="Wei L."/>
            <person name="Li C."/>
            <person name="Ma Q."/>
            <person name="Ju M."/>
            <person name="Zhao R."/>
            <person name="Li G."/>
            <person name="Mu C."/>
            <person name="Tian Q."/>
            <person name="Mei H."/>
            <person name="Zhang T."/>
            <person name="Gao T."/>
            <person name="Zhang H."/>
        </authorList>
    </citation>
    <scope>NUCLEOTIDE SEQUENCE</scope>
    <source>
        <strain evidence="2">G02</strain>
    </source>
</reference>
<accession>A0AAW2J094</accession>
<gene>
    <name evidence="2" type="ORF">Sradi_7107500</name>
</gene>
<feature type="transmembrane region" description="Helical" evidence="1">
    <location>
        <begin position="117"/>
        <end position="136"/>
    </location>
</feature>
<reference evidence="2" key="1">
    <citation type="submission" date="2020-06" db="EMBL/GenBank/DDBJ databases">
        <authorList>
            <person name="Li T."/>
            <person name="Hu X."/>
            <person name="Zhang T."/>
            <person name="Song X."/>
            <person name="Zhang H."/>
            <person name="Dai N."/>
            <person name="Sheng W."/>
            <person name="Hou X."/>
            <person name="Wei L."/>
        </authorList>
    </citation>
    <scope>NUCLEOTIDE SEQUENCE</scope>
    <source>
        <strain evidence="2">G02</strain>
        <tissue evidence="2">Leaf</tissue>
    </source>
</reference>
<organism evidence="2">
    <name type="scientific">Sesamum radiatum</name>
    <name type="common">Black benniseed</name>
    <dbReference type="NCBI Taxonomy" id="300843"/>
    <lineage>
        <taxon>Eukaryota</taxon>
        <taxon>Viridiplantae</taxon>
        <taxon>Streptophyta</taxon>
        <taxon>Embryophyta</taxon>
        <taxon>Tracheophyta</taxon>
        <taxon>Spermatophyta</taxon>
        <taxon>Magnoliopsida</taxon>
        <taxon>eudicotyledons</taxon>
        <taxon>Gunneridae</taxon>
        <taxon>Pentapetalae</taxon>
        <taxon>asterids</taxon>
        <taxon>lamiids</taxon>
        <taxon>Lamiales</taxon>
        <taxon>Pedaliaceae</taxon>
        <taxon>Sesamum</taxon>
    </lineage>
</organism>
<dbReference type="AlphaFoldDB" id="A0AAW2J094"/>
<keyword evidence="1" id="KW-0472">Membrane</keyword>
<protein>
    <submittedName>
        <fullName evidence="2">Uncharacterized protein</fullName>
    </submittedName>
</protein>
<evidence type="ECO:0000256" key="1">
    <source>
        <dbReference type="SAM" id="Phobius"/>
    </source>
</evidence>
<dbReference type="EMBL" id="JACGWJ010000811">
    <property type="protein sequence ID" value="KAL0288089.1"/>
    <property type="molecule type" value="Genomic_DNA"/>
</dbReference>
<sequence length="208" mass="23355">MAGTHPKWLNFGGEMGHKGASPVVHAVELERASRGYAARRVTPPVRKVKPSGSFGVPPPPIKHYSAHHSAGAIIPALTHRIPSELRSYACLGESSTRMGDPWEVLVLHPFLRTSPPFFQVFCCFFSFFFFLARSPIPYRSLREIRELPGRLGPTELVWPTERDERPKTGRNAPEMAEFWRRNGAQGGEPCCPRRGARRELRVDMQLAA</sequence>